<sequence length="504" mass="56227">MPSILTNLENSKLEDDVPDEEDDGQRRRKRPKKVLSKENHEQSGIYQSHPLKVSLHIRVEGSEEDPQNNILCNLFPDDTGLQLPQQRSSGLAILFHLMIGELHGLTKWAQHLAGIDVLPEVSPLISVSGDPNSETTRHGSVLSGLSIYRQQNRVQTVVQRIRARKKAHLALAELLDSLRKLTWPTFTCESVPWASYTPQCNLHGWLSMTSAGSSTTSLPLVDAEQSQGPTSINADRNSGRSKEMETTTEDGELPSLVPVANGVNDVGLTPTKGSELENSRRLSLISKSIMSPINKGKSPSFKKPEEDVDLMLESDNELDEPVKVEETSDNASPLGELAFVDNSWADCGVQEYSVVLTRRLDNDDRIMKLEAKIKISTEYPRRPPQFGLSLYSSSQGENYSVSNGSGWYNELRAMEAEVNVHIIRMIPFDQENLILGHQVLCLAMLFDFFVDDGNPSEKRRSTSVIDVGLCKPVSGRLVSRSFRGRDRRKMISWKDNICSPGYPY</sequence>
<reference evidence="5" key="1">
    <citation type="submission" date="2020-06" db="EMBL/GenBank/DDBJ databases">
        <authorList>
            <person name="Li T."/>
            <person name="Hu X."/>
            <person name="Zhang T."/>
            <person name="Song X."/>
            <person name="Zhang H."/>
            <person name="Dai N."/>
            <person name="Sheng W."/>
            <person name="Hou X."/>
            <person name="Wei L."/>
        </authorList>
    </citation>
    <scope>NUCLEOTIDE SEQUENCE</scope>
    <source>
        <strain evidence="5">KEN1</strain>
        <tissue evidence="5">Leaf</tissue>
    </source>
</reference>
<evidence type="ECO:0000256" key="3">
    <source>
        <dbReference type="ARBA" id="ARBA00023242"/>
    </source>
</evidence>
<feature type="compositionally biased region" description="Polar residues" evidence="4">
    <location>
        <begin position="1"/>
        <end position="10"/>
    </location>
</feature>
<comment type="similarity">
    <text evidence="2">Belongs to the THOC5 family.</text>
</comment>
<dbReference type="GO" id="GO:0006406">
    <property type="term" value="P:mRNA export from nucleus"/>
    <property type="evidence" value="ECO:0007669"/>
    <property type="project" value="TreeGrafter"/>
</dbReference>
<dbReference type="AlphaFoldDB" id="A0AAW2WFP1"/>
<evidence type="ECO:0000256" key="1">
    <source>
        <dbReference type="ARBA" id="ARBA00004123"/>
    </source>
</evidence>
<dbReference type="PANTHER" id="PTHR13375:SF3">
    <property type="entry name" value="THO COMPLEX SUBUNIT 5 HOMOLOG"/>
    <property type="match status" value="1"/>
</dbReference>
<organism evidence="5">
    <name type="scientific">Sesamum latifolium</name>
    <dbReference type="NCBI Taxonomy" id="2727402"/>
    <lineage>
        <taxon>Eukaryota</taxon>
        <taxon>Viridiplantae</taxon>
        <taxon>Streptophyta</taxon>
        <taxon>Embryophyta</taxon>
        <taxon>Tracheophyta</taxon>
        <taxon>Spermatophyta</taxon>
        <taxon>Magnoliopsida</taxon>
        <taxon>eudicotyledons</taxon>
        <taxon>Gunneridae</taxon>
        <taxon>Pentapetalae</taxon>
        <taxon>asterids</taxon>
        <taxon>lamiids</taxon>
        <taxon>Lamiales</taxon>
        <taxon>Pedaliaceae</taxon>
        <taxon>Sesamum</taxon>
    </lineage>
</organism>
<accession>A0AAW2WFP1</accession>
<gene>
    <name evidence="5" type="ORF">Slati_2356100</name>
</gene>
<comment type="caution">
    <text evidence="5">The sequence shown here is derived from an EMBL/GenBank/DDBJ whole genome shotgun (WGS) entry which is preliminary data.</text>
</comment>
<feature type="region of interest" description="Disordered" evidence="4">
    <location>
        <begin position="1"/>
        <end position="47"/>
    </location>
</feature>
<reference evidence="5" key="2">
    <citation type="journal article" date="2024" name="Plant">
        <title>Genomic evolution and insights into agronomic trait innovations of Sesamum species.</title>
        <authorList>
            <person name="Miao H."/>
            <person name="Wang L."/>
            <person name="Qu L."/>
            <person name="Liu H."/>
            <person name="Sun Y."/>
            <person name="Le M."/>
            <person name="Wang Q."/>
            <person name="Wei S."/>
            <person name="Zheng Y."/>
            <person name="Lin W."/>
            <person name="Duan Y."/>
            <person name="Cao H."/>
            <person name="Xiong S."/>
            <person name="Wang X."/>
            <person name="Wei L."/>
            <person name="Li C."/>
            <person name="Ma Q."/>
            <person name="Ju M."/>
            <person name="Zhao R."/>
            <person name="Li G."/>
            <person name="Mu C."/>
            <person name="Tian Q."/>
            <person name="Mei H."/>
            <person name="Zhang T."/>
            <person name="Gao T."/>
            <person name="Zhang H."/>
        </authorList>
    </citation>
    <scope>NUCLEOTIDE SEQUENCE</scope>
    <source>
        <strain evidence="5">KEN1</strain>
    </source>
</reference>
<dbReference type="PANTHER" id="PTHR13375">
    <property type="entry name" value="FMS INTERACTING PROTEIN"/>
    <property type="match status" value="1"/>
</dbReference>
<evidence type="ECO:0000313" key="5">
    <source>
        <dbReference type="EMBL" id="KAL0438731.1"/>
    </source>
</evidence>
<evidence type="ECO:0000256" key="4">
    <source>
        <dbReference type="SAM" id="MobiDB-lite"/>
    </source>
</evidence>
<feature type="region of interest" description="Disordered" evidence="4">
    <location>
        <begin position="216"/>
        <end position="255"/>
    </location>
</feature>
<dbReference type="GO" id="GO:0003729">
    <property type="term" value="F:mRNA binding"/>
    <property type="evidence" value="ECO:0007669"/>
    <property type="project" value="TreeGrafter"/>
</dbReference>
<feature type="compositionally biased region" description="Polar residues" evidence="4">
    <location>
        <begin position="216"/>
        <end position="236"/>
    </location>
</feature>
<protein>
    <submittedName>
        <fullName evidence="5">THO complex subunitB</fullName>
    </submittedName>
</protein>
<comment type="subcellular location">
    <subcellularLocation>
        <location evidence="1">Nucleus</location>
    </subcellularLocation>
</comment>
<proteinExistence type="inferred from homology"/>
<dbReference type="GO" id="GO:0000445">
    <property type="term" value="C:THO complex part of transcription export complex"/>
    <property type="evidence" value="ECO:0007669"/>
    <property type="project" value="TreeGrafter"/>
</dbReference>
<name>A0AAW2WFP1_9LAMI</name>
<dbReference type="InterPro" id="IPR019163">
    <property type="entry name" value="THO_Thoc5"/>
</dbReference>
<evidence type="ECO:0000256" key="2">
    <source>
        <dbReference type="ARBA" id="ARBA00008044"/>
    </source>
</evidence>
<dbReference type="EMBL" id="JACGWN010000008">
    <property type="protein sequence ID" value="KAL0438731.1"/>
    <property type="molecule type" value="Genomic_DNA"/>
</dbReference>
<keyword evidence="3" id="KW-0539">Nucleus</keyword>